<protein>
    <recommendedName>
        <fullName evidence="4">Lipoprotein</fullName>
    </recommendedName>
</protein>
<dbReference type="AlphaFoldDB" id="A0A973W301"/>
<gene>
    <name evidence="1" type="ORF">HAP48_025030</name>
    <name evidence="2" type="ORF">WDK88_20740</name>
</gene>
<proteinExistence type="predicted"/>
<dbReference type="PROSITE" id="PS51257">
    <property type="entry name" value="PROKAR_LIPOPROTEIN"/>
    <property type="match status" value="1"/>
</dbReference>
<keyword evidence="3" id="KW-1185">Reference proteome</keyword>
<evidence type="ECO:0000313" key="1">
    <source>
        <dbReference type="EMBL" id="NVI46165.1"/>
    </source>
</evidence>
<evidence type="ECO:0000313" key="3">
    <source>
        <dbReference type="Proteomes" id="UP001432046"/>
    </source>
</evidence>
<sequence>MPSRLLWFLSFPVLAVLSGCGDQLECDSIETRKAVLQTVSDDHRNPLVNYAAKESTAKPTPENSKPQYLLGEKIVTTATSKDKRTVQCSGGISVSVGNIKASKEVEFTVQKSTDGKIAVSVAPFQF</sequence>
<dbReference type="Proteomes" id="UP001432046">
    <property type="component" value="Chromosome"/>
</dbReference>
<reference evidence="2" key="2">
    <citation type="journal article" date="2021" name="Int. J. Syst. Evol. Microbiol.">
        <title>Bradyrhizobium septentrionale sp. nov. (sv. septentrionale) and Bradyrhizobium quebecense sp. nov. (sv. septentrionale) associated with legumes native to Canada possess rearranged symbiosis genes and numerous insertion sequences.</title>
        <authorList>
            <person name="Bromfield E.S.P."/>
            <person name="Cloutier S."/>
        </authorList>
    </citation>
    <scope>NUCLEOTIDE SEQUENCE</scope>
    <source>
        <strain evidence="2">5S5</strain>
    </source>
</reference>
<name>A0A973W301_9BRAD</name>
<evidence type="ECO:0000313" key="2">
    <source>
        <dbReference type="EMBL" id="WXC83830.1"/>
    </source>
</evidence>
<dbReference type="RefSeq" id="WP_166205525.1">
    <property type="nucleotide sequence ID" value="NZ_CP088285.1"/>
</dbReference>
<reference evidence="1" key="1">
    <citation type="submission" date="2020-06" db="EMBL/GenBank/DDBJ databases">
        <title>Whole Genome Sequence of Bradyrhizobium sp. Strain 1S1.</title>
        <authorList>
            <person name="Bromfield E.S.P."/>
            <person name="Cloutier S."/>
        </authorList>
    </citation>
    <scope>NUCLEOTIDE SEQUENCE [LARGE SCALE GENOMIC DNA]</scope>
    <source>
        <strain evidence="1">1S1</strain>
    </source>
</reference>
<reference evidence="2" key="3">
    <citation type="submission" date="2024-03" db="EMBL/GenBank/DDBJ databases">
        <authorList>
            <person name="Bromfield E.S.P."/>
            <person name="Cloutier S."/>
        </authorList>
    </citation>
    <scope>NUCLEOTIDE SEQUENCE</scope>
    <source>
        <strain evidence="2">5S5</strain>
    </source>
</reference>
<dbReference type="EMBL" id="CP147711">
    <property type="protein sequence ID" value="WXC83830.1"/>
    <property type="molecule type" value="Genomic_DNA"/>
</dbReference>
<organism evidence="1">
    <name type="scientific">Bradyrhizobium septentrionale</name>
    <dbReference type="NCBI Taxonomy" id="1404411"/>
    <lineage>
        <taxon>Bacteria</taxon>
        <taxon>Pseudomonadati</taxon>
        <taxon>Pseudomonadota</taxon>
        <taxon>Alphaproteobacteria</taxon>
        <taxon>Hyphomicrobiales</taxon>
        <taxon>Nitrobacteraceae</taxon>
        <taxon>Bradyrhizobium</taxon>
    </lineage>
</organism>
<dbReference type="EMBL" id="JAAOLE020000001">
    <property type="protein sequence ID" value="NVI46165.1"/>
    <property type="molecule type" value="Genomic_DNA"/>
</dbReference>
<accession>A0A973W301</accession>
<evidence type="ECO:0008006" key="4">
    <source>
        <dbReference type="Google" id="ProtNLM"/>
    </source>
</evidence>